<reference evidence="2 3" key="1">
    <citation type="journal article" date="2016" name="Mol. Biol. Evol.">
        <title>Comparative Genomics of Early-Diverging Mushroom-Forming Fungi Provides Insights into the Origins of Lignocellulose Decay Capabilities.</title>
        <authorList>
            <person name="Nagy L.G."/>
            <person name="Riley R."/>
            <person name="Tritt A."/>
            <person name="Adam C."/>
            <person name="Daum C."/>
            <person name="Floudas D."/>
            <person name="Sun H."/>
            <person name="Yadav J.S."/>
            <person name="Pangilinan J."/>
            <person name="Larsson K.H."/>
            <person name="Matsuura K."/>
            <person name="Barry K."/>
            <person name="Labutti K."/>
            <person name="Kuo R."/>
            <person name="Ohm R.A."/>
            <person name="Bhattacharya S.S."/>
            <person name="Shirouzu T."/>
            <person name="Yoshinaga Y."/>
            <person name="Martin F.M."/>
            <person name="Grigoriev I.V."/>
            <person name="Hibbett D.S."/>
        </authorList>
    </citation>
    <scope>NUCLEOTIDE SEQUENCE [LARGE SCALE GENOMIC DNA]</scope>
    <source>
        <strain evidence="2 3">HHB12029</strain>
    </source>
</reference>
<dbReference type="Proteomes" id="UP000077266">
    <property type="component" value="Unassembled WGS sequence"/>
</dbReference>
<dbReference type="AlphaFoldDB" id="A0A165L8T1"/>
<sequence length="58" mass="6534">MRPQHARTPGILRRLWSPTLHRALPVRVPCALSPVAGHPKKDYYGHYTHRAHSAQGVS</sequence>
<name>A0A165L8T1_EXIGL</name>
<evidence type="ECO:0000313" key="3">
    <source>
        <dbReference type="Proteomes" id="UP000077266"/>
    </source>
</evidence>
<protein>
    <submittedName>
        <fullName evidence="2">Uncharacterized protein</fullName>
    </submittedName>
</protein>
<keyword evidence="3" id="KW-1185">Reference proteome</keyword>
<feature type="region of interest" description="Disordered" evidence="1">
    <location>
        <begin position="36"/>
        <end position="58"/>
    </location>
</feature>
<organism evidence="2 3">
    <name type="scientific">Exidia glandulosa HHB12029</name>
    <dbReference type="NCBI Taxonomy" id="1314781"/>
    <lineage>
        <taxon>Eukaryota</taxon>
        <taxon>Fungi</taxon>
        <taxon>Dikarya</taxon>
        <taxon>Basidiomycota</taxon>
        <taxon>Agaricomycotina</taxon>
        <taxon>Agaricomycetes</taxon>
        <taxon>Auriculariales</taxon>
        <taxon>Exidiaceae</taxon>
        <taxon>Exidia</taxon>
    </lineage>
</organism>
<proteinExistence type="predicted"/>
<evidence type="ECO:0000313" key="2">
    <source>
        <dbReference type="EMBL" id="KZV97523.1"/>
    </source>
</evidence>
<accession>A0A165L8T1</accession>
<gene>
    <name evidence="2" type="ORF">EXIGLDRAFT_730456</name>
</gene>
<evidence type="ECO:0000256" key="1">
    <source>
        <dbReference type="SAM" id="MobiDB-lite"/>
    </source>
</evidence>
<dbReference type="EMBL" id="KV425929">
    <property type="protein sequence ID" value="KZV97523.1"/>
    <property type="molecule type" value="Genomic_DNA"/>
</dbReference>
<dbReference type="InParanoid" id="A0A165L8T1"/>